<reference evidence="6" key="1">
    <citation type="journal article" date="2021" name="Front. Microbiol.">
        <title>Comprehensive Comparative Genomics and Phenotyping of Methylobacterium Species.</title>
        <authorList>
            <person name="Alessa O."/>
            <person name="Ogura Y."/>
            <person name="Fujitani Y."/>
            <person name="Takami H."/>
            <person name="Hayashi T."/>
            <person name="Sahin N."/>
            <person name="Tani A."/>
        </authorList>
    </citation>
    <scope>NUCLEOTIDE SEQUENCE</scope>
    <source>
        <strain evidence="6">DSM 23674</strain>
    </source>
</reference>
<dbReference type="Gene3D" id="2.10.70.100">
    <property type="match status" value="1"/>
</dbReference>
<accession>A0ABQ4TNI6</accession>
<dbReference type="InterPro" id="IPR052162">
    <property type="entry name" value="Sensor_kinase/Photoreceptor"/>
</dbReference>
<dbReference type="PANTHER" id="PTHR43304">
    <property type="entry name" value="PHYTOCHROME-LIKE PROTEIN CPH1"/>
    <property type="match status" value="1"/>
</dbReference>
<dbReference type="RefSeq" id="WP_238232467.1">
    <property type="nucleotide sequence ID" value="NZ_BPRA01000015.1"/>
</dbReference>
<protein>
    <recommendedName>
        <fullName evidence="2">histidine kinase</fullName>
        <ecNumber evidence="2">2.7.13.3</ecNumber>
    </recommendedName>
</protein>
<evidence type="ECO:0000256" key="1">
    <source>
        <dbReference type="ARBA" id="ARBA00000085"/>
    </source>
</evidence>
<reference evidence="6" key="2">
    <citation type="submission" date="2021-08" db="EMBL/GenBank/DDBJ databases">
        <authorList>
            <person name="Tani A."/>
            <person name="Ola A."/>
            <person name="Ogura Y."/>
            <person name="Katsura K."/>
            <person name="Hayashi T."/>
        </authorList>
    </citation>
    <scope>NUCLEOTIDE SEQUENCE</scope>
    <source>
        <strain evidence="6">DSM 23674</strain>
    </source>
</reference>
<keyword evidence="5" id="KW-0418">Kinase</keyword>
<keyword evidence="4" id="KW-0808">Transferase</keyword>
<evidence type="ECO:0000313" key="7">
    <source>
        <dbReference type="Proteomes" id="UP001055101"/>
    </source>
</evidence>
<proteinExistence type="predicted"/>
<evidence type="ECO:0000256" key="5">
    <source>
        <dbReference type="ARBA" id="ARBA00022777"/>
    </source>
</evidence>
<name>A0ABQ4TNI6_9HYPH</name>
<dbReference type="InterPro" id="IPR035965">
    <property type="entry name" value="PAS-like_dom_sf"/>
</dbReference>
<dbReference type="PANTHER" id="PTHR43304:SF1">
    <property type="entry name" value="PAC DOMAIN-CONTAINING PROTEIN"/>
    <property type="match status" value="1"/>
</dbReference>
<keyword evidence="3" id="KW-0597">Phosphoprotein</keyword>
<dbReference type="EC" id="2.7.13.3" evidence="2"/>
<gene>
    <name evidence="6" type="ORF">EKPJFOCH_3448</name>
</gene>
<evidence type="ECO:0000313" key="6">
    <source>
        <dbReference type="EMBL" id="GJE56938.1"/>
    </source>
</evidence>
<dbReference type="Gene3D" id="3.30.450.20">
    <property type="entry name" value="PAS domain"/>
    <property type="match status" value="1"/>
</dbReference>
<dbReference type="SUPFAM" id="SSF55785">
    <property type="entry name" value="PYP-like sensor domain (PAS domain)"/>
    <property type="match status" value="1"/>
</dbReference>
<dbReference type="InterPro" id="IPR000014">
    <property type="entry name" value="PAS"/>
</dbReference>
<dbReference type="EMBL" id="BPRA01000015">
    <property type="protein sequence ID" value="GJE56938.1"/>
    <property type="molecule type" value="Genomic_DNA"/>
</dbReference>
<evidence type="ECO:0000256" key="4">
    <source>
        <dbReference type="ARBA" id="ARBA00022679"/>
    </source>
</evidence>
<comment type="catalytic activity">
    <reaction evidence="1">
        <text>ATP + protein L-histidine = ADP + protein N-phospho-L-histidine.</text>
        <dbReference type="EC" id="2.7.13.3"/>
    </reaction>
</comment>
<comment type="caution">
    <text evidence="6">The sequence shown here is derived from an EMBL/GenBank/DDBJ whole genome shotgun (WGS) entry which is preliminary data.</text>
</comment>
<evidence type="ECO:0000256" key="3">
    <source>
        <dbReference type="ARBA" id="ARBA00022553"/>
    </source>
</evidence>
<organism evidence="6 7">
    <name type="scientific">Methylobacterium thuringiense</name>
    <dbReference type="NCBI Taxonomy" id="1003091"/>
    <lineage>
        <taxon>Bacteria</taxon>
        <taxon>Pseudomonadati</taxon>
        <taxon>Pseudomonadota</taxon>
        <taxon>Alphaproteobacteria</taxon>
        <taxon>Hyphomicrobiales</taxon>
        <taxon>Methylobacteriaceae</taxon>
        <taxon>Methylobacterium</taxon>
    </lineage>
</organism>
<dbReference type="CDD" id="cd00130">
    <property type="entry name" value="PAS"/>
    <property type="match status" value="1"/>
</dbReference>
<keyword evidence="7" id="KW-1185">Reference proteome</keyword>
<sequence>MIPDVQSALDASGYVGAWETDLKTQTVTITGKAADLLGIEQHRGTAGIQVVEFLEGVHPENREEVAHLVHEAHTTAGRFEAEFRTIGNRDRPRTVLARGRVETGPDGQGLRCVGIMVDVTDSRRVERADTQVQTVKRITDALVEAGALVEQLGSFRLKTLIDMALIEVKKTRA</sequence>
<evidence type="ECO:0000256" key="2">
    <source>
        <dbReference type="ARBA" id="ARBA00012438"/>
    </source>
</evidence>
<dbReference type="Proteomes" id="UP001055101">
    <property type="component" value="Unassembled WGS sequence"/>
</dbReference>